<dbReference type="Gene3D" id="3.40.50.2300">
    <property type="match status" value="1"/>
</dbReference>
<evidence type="ECO:0000256" key="1">
    <source>
        <dbReference type="ARBA" id="ARBA00023015"/>
    </source>
</evidence>
<dbReference type="SMART" id="SM00862">
    <property type="entry name" value="Trans_reg_C"/>
    <property type="match status" value="1"/>
</dbReference>
<dbReference type="Pfam" id="PF00072">
    <property type="entry name" value="Response_reg"/>
    <property type="match status" value="1"/>
</dbReference>
<protein>
    <submittedName>
        <fullName evidence="8">Response regulator</fullName>
    </submittedName>
</protein>
<keyword evidence="4" id="KW-0597">Phosphoprotein</keyword>
<keyword evidence="3" id="KW-0804">Transcription</keyword>
<keyword evidence="9" id="KW-1185">Reference proteome</keyword>
<keyword evidence="1" id="KW-0805">Transcription regulation</keyword>
<evidence type="ECO:0000256" key="4">
    <source>
        <dbReference type="PROSITE-ProRule" id="PRU00169"/>
    </source>
</evidence>
<dbReference type="InterPro" id="IPR036388">
    <property type="entry name" value="WH-like_DNA-bd_sf"/>
</dbReference>
<feature type="DNA-binding region" description="OmpR/PhoB-type" evidence="5">
    <location>
        <begin position="124"/>
        <end position="217"/>
    </location>
</feature>
<dbReference type="Gene3D" id="6.10.250.690">
    <property type="match status" value="1"/>
</dbReference>
<evidence type="ECO:0000259" key="7">
    <source>
        <dbReference type="PROSITE" id="PS51755"/>
    </source>
</evidence>
<dbReference type="Gene3D" id="1.10.10.10">
    <property type="entry name" value="Winged helix-like DNA-binding domain superfamily/Winged helix DNA-binding domain"/>
    <property type="match status" value="1"/>
</dbReference>
<accession>A0ABV9QQL4</accession>
<evidence type="ECO:0000259" key="6">
    <source>
        <dbReference type="PROSITE" id="PS50110"/>
    </source>
</evidence>
<dbReference type="InterPro" id="IPR001789">
    <property type="entry name" value="Sig_transdc_resp-reg_receiver"/>
</dbReference>
<comment type="caution">
    <text evidence="8">The sequence shown here is derived from an EMBL/GenBank/DDBJ whole genome shotgun (WGS) entry which is preliminary data.</text>
</comment>
<dbReference type="PROSITE" id="PS50110">
    <property type="entry name" value="RESPONSE_REGULATORY"/>
    <property type="match status" value="1"/>
</dbReference>
<dbReference type="Pfam" id="PF00486">
    <property type="entry name" value="Trans_reg_C"/>
    <property type="match status" value="1"/>
</dbReference>
<dbReference type="PROSITE" id="PS51755">
    <property type="entry name" value="OMPR_PHOB"/>
    <property type="match status" value="1"/>
</dbReference>
<evidence type="ECO:0000313" key="8">
    <source>
        <dbReference type="EMBL" id="MFC4819610.1"/>
    </source>
</evidence>
<feature type="domain" description="OmpR/PhoB-type" evidence="7">
    <location>
        <begin position="124"/>
        <end position="217"/>
    </location>
</feature>
<dbReference type="InterPro" id="IPR011006">
    <property type="entry name" value="CheY-like_superfamily"/>
</dbReference>
<dbReference type="InterPro" id="IPR039420">
    <property type="entry name" value="WalR-like"/>
</dbReference>
<dbReference type="EMBL" id="JBHSHD010000005">
    <property type="protein sequence ID" value="MFC4819610.1"/>
    <property type="molecule type" value="Genomic_DNA"/>
</dbReference>
<dbReference type="RefSeq" id="WP_380019394.1">
    <property type="nucleotide sequence ID" value="NZ_JBHSHD010000005.1"/>
</dbReference>
<feature type="domain" description="Response regulatory" evidence="6">
    <location>
        <begin position="2"/>
        <end position="116"/>
    </location>
</feature>
<evidence type="ECO:0000256" key="3">
    <source>
        <dbReference type="ARBA" id="ARBA00023163"/>
    </source>
</evidence>
<proteinExistence type="predicted"/>
<evidence type="ECO:0000256" key="5">
    <source>
        <dbReference type="PROSITE-ProRule" id="PRU01091"/>
    </source>
</evidence>
<dbReference type="InterPro" id="IPR001867">
    <property type="entry name" value="OmpR/PhoB-type_DNA-bd"/>
</dbReference>
<dbReference type="Proteomes" id="UP001595886">
    <property type="component" value="Unassembled WGS sequence"/>
</dbReference>
<dbReference type="SUPFAM" id="SSF52172">
    <property type="entry name" value="CheY-like"/>
    <property type="match status" value="1"/>
</dbReference>
<reference evidence="9" key="1">
    <citation type="journal article" date="2019" name="Int. J. Syst. Evol. Microbiol.">
        <title>The Global Catalogue of Microorganisms (GCM) 10K type strain sequencing project: providing services to taxonomists for standard genome sequencing and annotation.</title>
        <authorList>
            <consortium name="The Broad Institute Genomics Platform"/>
            <consortium name="The Broad Institute Genome Sequencing Center for Infectious Disease"/>
            <person name="Wu L."/>
            <person name="Ma J."/>
        </authorList>
    </citation>
    <scope>NUCLEOTIDE SEQUENCE [LARGE SCALE GENOMIC DNA]</scope>
    <source>
        <strain evidence="9">CCUG 30340</strain>
    </source>
</reference>
<sequence length="219" mass="24116">MHVLVVEDDELLGAGMRDALARWSHTSVWVRDGAAALAAVRDGAFDLVVLDLGLPKIDGLDVLKTLRQRRIGLPVLVVTARDATPQRVEGLDAGADDYLVKPFHLDEFAARLRALYRRSQGLSRESIEAGALSLDPHTREASYAGRTLELSRTEFLLLRALAERAGRVALRETLERAVYGDDGVESNALEVHVHALRRKLAPEAIRTVRGLGYLLVKEP</sequence>
<evidence type="ECO:0000256" key="2">
    <source>
        <dbReference type="ARBA" id="ARBA00023125"/>
    </source>
</evidence>
<feature type="modified residue" description="4-aspartylphosphate" evidence="4">
    <location>
        <position position="51"/>
    </location>
</feature>
<dbReference type="CDD" id="cd00383">
    <property type="entry name" value="trans_reg_C"/>
    <property type="match status" value="1"/>
</dbReference>
<name>A0ABV9QQL4_9GAMM</name>
<dbReference type="PANTHER" id="PTHR48111:SF67">
    <property type="entry name" value="TRANSCRIPTIONAL REGULATORY PROTEIN TCTD"/>
    <property type="match status" value="1"/>
</dbReference>
<organism evidence="8 9">
    <name type="scientific">Dokdonella ginsengisoli</name>
    <dbReference type="NCBI Taxonomy" id="363846"/>
    <lineage>
        <taxon>Bacteria</taxon>
        <taxon>Pseudomonadati</taxon>
        <taxon>Pseudomonadota</taxon>
        <taxon>Gammaproteobacteria</taxon>
        <taxon>Lysobacterales</taxon>
        <taxon>Rhodanobacteraceae</taxon>
        <taxon>Dokdonella</taxon>
    </lineage>
</organism>
<keyword evidence="2 5" id="KW-0238">DNA-binding</keyword>
<dbReference type="PANTHER" id="PTHR48111">
    <property type="entry name" value="REGULATOR OF RPOS"/>
    <property type="match status" value="1"/>
</dbReference>
<gene>
    <name evidence="8" type="ORF">ACFO6Q_04705</name>
</gene>
<dbReference type="SMART" id="SM00448">
    <property type="entry name" value="REC"/>
    <property type="match status" value="1"/>
</dbReference>
<dbReference type="CDD" id="cd17624">
    <property type="entry name" value="REC_OmpR_PmrA-like"/>
    <property type="match status" value="1"/>
</dbReference>
<evidence type="ECO:0000313" key="9">
    <source>
        <dbReference type="Proteomes" id="UP001595886"/>
    </source>
</evidence>